<reference evidence="1 2" key="1">
    <citation type="submission" date="2017-03" db="EMBL/GenBank/DDBJ databases">
        <title>Genomic and clinical evidence uncovers the enterohepatic species Helicobacter valdiviensis as a potential human intestinal pathogen.</title>
        <authorList>
            <person name="Fresia P."/>
            <person name="Jara R."/>
            <person name="Sierra R."/>
            <person name="Ferres I."/>
            <person name="Greif G."/>
            <person name="Iraola G."/>
            <person name="Collado L."/>
        </authorList>
    </citation>
    <scope>NUCLEOTIDE SEQUENCE [LARGE SCALE GENOMIC DNA]</scope>
    <source>
        <strain evidence="1 2">WBE14</strain>
    </source>
</reference>
<dbReference type="Pfam" id="PF16989">
    <property type="entry name" value="T6SS_VasJ"/>
    <property type="match status" value="1"/>
</dbReference>
<evidence type="ECO:0008006" key="3">
    <source>
        <dbReference type="Google" id="ProtNLM"/>
    </source>
</evidence>
<dbReference type="InterPro" id="IPR017739">
    <property type="entry name" value="T6SS-assoc_VCA0119"/>
</dbReference>
<dbReference type="PANTHER" id="PTHR37024:SF5">
    <property type="entry name" value="IMPA N-TERMINAL DOMAIN-CONTAINING PROTEIN"/>
    <property type="match status" value="1"/>
</dbReference>
<dbReference type="RefSeq" id="WP_111230022.1">
    <property type="nucleotide sequence ID" value="NZ_NBIU01000018.1"/>
</dbReference>
<accession>A0A2W6MVD5</accession>
<dbReference type="Proteomes" id="UP000249746">
    <property type="component" value="Unassembled WGS sequence"/>
</dbReference>
<evidence type="ECO:0000313" key="2">
    <source>
        <dbReference type="Proteomes" id="UP000249746"/>
    </source>
</evidence>
<dbReference type="OrthoDB" id="5319192at2"/>
<sequence length="430" mass="50797">MVLFSNNLFQDLSNLEEFNLLEDEMSKYKTLNHEKINWDIVYNNSLDILKNTALDTKACHYFILACLNLNKTHCFDEISNLLIFLKDFLQNNPHPLENKNLNNLKIKLKNIISTFTLEANRLELLILPNTSETINQSLTELSNIIDYNFTPLKTPQTPTQTLSQQHTTHNKSTSISINSLDFNNLTTLDDRKYRELYSNLSLTLLENDLNNLNAYTFFFEAMWGRIKKLPSHQDNITQIRYPNNTLINLLQNPKETSSDFEQIQNFITNLILNPFWFEGLQLFCELLNKQKRENIYKIFKIFVSNFLNKFPEITKLKFENGDLLCSISTYHYFTKYDNLNLQQDSPEQKPHTTPKNFEEAFLKINKENSNNTLFSNIHSLIEMAQIFEEKEMKQNANILYLLLKEKLENTFLKDYLEEYYLFIQGKINNF</sequence>
<dbReference type="EMBL" id="NBIU01000018">
    <property type="protein sequence ID" value="PZT47909.1"/>
    <property type="molecule type" value="Genomic_DNA"/>
</dbReference>
<evidence type="ECO:0000313" key="1">
    <source>
        <dbReference type="EMBL" id="PZT47909.1"/>
    </source>
</evidence>
<name>A0A2W6MVD5_9HELI</name>
<comment type="caution">
    <text evidence="1">The sequence shown here is derived from an EMBL/GenBank/DDBJ whole genome shotgun (WGS) entry which is preliminary data.</text>
</comment>
<proteinExistence type="predicted"/>
<gene>
    <name evidence="1" type="ORF">B6S12_06615</name>
</gene>
<dbReference type="PANTHER" id="PTHR37024">
    <property type="entry name" value="TYPE VI SECRETION SYSTEM DUF2094 AND IMPA-RELATED DOMAIN PROTEIN"/>
    <property type="match status" value="1"/>
</dbReference>
<keyword evidence="2" id="KW-1185">Reference proteome</keyword>
<protein>
    <recommendedName>
        <fullName evidence="3">Nucleobase:cation symporter</fullName>
    </recommendedName>
</protein>
<organism evidence="1 2">
    <name type="scientific">Helicobacter valdiviensis</name>
    <dbReference type="NCBI Taxonomy" id="1458358"/>
    <lineage>
        <taxon>Bacteria</taxon>
        <taxon>Pseudomonadati</taxon>
        <taxon>Campylobacterota</taxon>
        <taxon>Epsilonproteobacteria</taxon>
        <taxon>Campylobacterales</taxon>
        <taxon>Helicobacteraceae</taxon>
        <taxon>Helicobacter</taxon>
    </lineage>
</organism>
<dbReference type="AlphaFoldDB" id="A0A2W6MVD5"/>